<evidence type="ECO:0000256" key="4">
    <source>
        <dbReference type="SAM" id="MobiDB-lite"/>
    </source>
</evidence>
<evidence type="ECO:0000259" key="5">
    <source>
        <dbReference type="SMART" id="SM00093"/>
    </source>
</evidence>
<evidence type="ECO:0000313" key="7">
    <source>
        <dbReference type="RefSeq" id="XP_034233435.1"/>
    </source>
</evidence>
<reference evidence="7" key="1">
    <citation type="submission" date="2025-08" db="UniProtKB">
        <authorList>
            <consortium name="RefSeq"/>
        </authorList>
    </citation>
    <scope>IDENTIFICATION</scope>
    <source>
        <tissue evidence="7">Total insect</tissue>
    </source>
</reference>
<evidence type="ECO:0000256" key="2">
    <source>
        <dbReference type="ARBA" id="ARBA00022900"/>
    </source>
</evidence>
<feature type="domain" description="Serpin" evidence="5">
    <location>
        <begin position="85"/>
        <end position="444"/>
    </location>
</feature>
<dbReference type="RefSeq" id="XP_034233435.1">
    <property type="nucleotide sequence ID" value="XM_034377544.1"/>
</dbReference>
<dbReference type="InterPro" id="IPR036186">
    <property type="entry name" value="Serpin_sf"/>
</dbReference>
<evidence type="ECO:0000256" key="3">
    <source>
        <dbReference type="RuleBase" id="RU000411"/>
    </source>
</evidence>
<evidence type="ECO:0000256" key="1">
    <source>
        <dbReference type="ARBA" id="ARBA00022690"/>
    </source>
</evidence>
<dbReference type="SUPFAM" id="SSF56574">
    <property type="entry name" value="Serpins"/>
    <property type="match status" value="1"/>
</dbReference>
<dbReference type="SMART" id="SM00093">
    <property type="entry name" value="SERPIN"/>
    <property type="match status" value="1"/>
</dbReference>
<organism evidence="7">
    <name type="scientific">Thrips palmi</name>
    <name type="common">Melon thrips</name>
    <dbReference type="NCBI Taxonomy" id="161013"/>
    <lineage>
        <taxon>Eukaryota</taxon>
        <taxon>Metazoa</taxon>
        <taxon>Ecdysozoa</taxon>
        <taxon>Arthropoda</taxon>
        <taxon>Hexapoda</taxon>
        <taxon>Insecta</taxon>
        <taxon>Pterygota</taxon>
        <taxon>Neoptera</taxon>
        <taxon>Paraneoptera</taxon>
        <taxon>Thysanoptera</taxon>
        <taxon>Terebrantia</taxon>
        <taxon>Thripoidea</taxon>
        <taxon>Thripidae</taxon>
        <taxon>Thrips</taxon>
    </lineage>
</organism>
<dbReference type="GO" id="GO:0005615">
    <property type="term" value="C:extracellular space"/>
    <property type="evidence" value="ECO:0007669"/>
    <property type="project" value="InterPro"/>
</dbReference>
<keyword evidence="1" id="KW-0646">Protease inhibitor</keyword>
<gene>
    <name evidence="7" type="primary">LOC117640720</name>
</gene>
<dbReference type="Proteomes" id="UP000515158">
    <property type="component" value="Unplaced"/>
</dbReference>
<dbReference type="PROSITE" id="PS00284">
    <property type="entry name" value="SERPIN"/>
    <property type="match status" value="1"/>
</dbReference>
<dbReference type="KEGG" id="tpal:117640720"/>
<dbReference type="InterPro" id="IPR023795">
    <property type="entry name" value="Serpin_CS"/>
</dbReference>
<dbReference type="Gene3D" id="2.30.39.10">
    <property type="entry name" value="Alpha-1-antitrypsin, domain 1"/>
    <property type="match status" value="1"/>
</dbReference>
<dbReference type="InterPro" id="IPR023796">
    <property type="entry name" value="Serpin_dom"/>
</dbReference>
<proteinExistence type="inferred from homology"/>
<dbReference type="GO" id="GO:0004867">
    <property type="term" value="F:serine-type endopeptidase inhibitor activity"/>
    <property type="evidence" value="ECO:0007669"/>
    <property type="project" value="UniProtKB-KW"/>
</dbReference>
<feature type="region of interest" description="Disordered" evidence="4">
    <location>
        <begin position="456"/>
        <end position="478"/>
    </location>
</feature>
<dbReference type="OrthoDB" id="671595at2759"/>
<name>A0A6P8Y9Q4_THRPL</name>
<dbReference type="Gene3D" id="3.30.497.10">
    <property type="entry name" value="Antithrombin, subunit I, domain 2"/>
    <property type="match status" value="1"/>
</dbReference>
<dbReference type="AlphaFoldDB" id="A0A6P8Y9Q4"/>
<dbReference type="InterPro" id="IPR000215">
    <property type="entry name" value="Serpin_fam"/>
</dbReference>
<protein>
    <submittedName>
        <fullName evidence="7">Antichymotrypsin-2-like isoform X1</fullName>
    </submittedName>
</protein>
<dbReference type="Pfam" id="PF00079">
    <property type="entry name" value="Serpin"/>
    <property type="match status" value="1"/>
</dbReference>
<comment type="similarity">
    <text evidence="3">Belongs to the serpin family.</text>
</comment>
<dbReference type="InParanoid" id="A0A6P8Y9Q4"/>
<keyword evidence="2" id="KW-0722">Serine protease inhibitor</keyword>
<dbReference type="PANTHER" id="PTHR11461">
    <property type="entry name" value="SERINE PROTEASE INHIBITOR, SERPIN"/>
    <property type="match status" value="1"/>
</dbReference>
<dbReference type="GeneID" id="117640720"/>
<evidence type="ECO:0000313" key="6">
    <source>
        <dbReference type="Proteomes" id="UP000515158"/>
    </source>
</evidence>
<sequence>MTRSVRSASSLPRTLGSTSRTTLGAVYVYSHADLRIARRLTSSNRFRRPYCECQGLLIFLVPFIATMASSEPLAAVVKGVNDFTLDFYLTTAEKNGPGKNVLVSPLSAALVTAMVHAGAKGVTANEITKGLRFPEDKATLEDGFRALHGVLANTPNVTLEIANRIYLDKTTKMKPDYTKTVTEVHKSDVESADFMHNHESERQTINNWVLKKTHDKIKDLLSPGMVTPATSMVLVNAVYFFGKWKEPFDREQTYDQDFFVSKSKTVKVPMMHLTKTLRYAEIPQLKAKAVELCYANKDVCLQIILPDAKDGLEKMQKQLREGAFDLSNIEFYPTKVQLSMPKFKLEETINIKDVYQKMGMKAMFQPGDADFSGISEEKLVVSEAIQKTFMDVNEEGTEAAAATACVARRKRCVEEPLEIFVDHPFLFRLVHSNSLIFIGSHFEPTVPSEDCAPVEDDVEEQVDSHLNDNPQSDDDRIHHKRSHCEML</sequence>
<dbReference type="PANTHER" id="PTHR11461:SF372">
    <property type="entry name" value="ACCESSORY GLAND PROTEIN ACP76A-RELATED"/>
    <property type="match status" value="1"/>
</dbReference>
<dbReference type="InterPro" id="IPR042185">
    <property type="entry name" value="Serpin_sf_2"/>
</dbReference>
<dbReference type="InterPro" id="IPR042178">
    <property type="entry name" value="Serpin_sf_1"/>
</dbReference>
<keyword evidence="6" id="KW-1185">Reference proteome</keyword>
<dbReference type="FunCoup" id="A0A6P8Y9Q4">
    <property type="interactions" value="75"/>
</dbReference>
<dbReference type="CDD" id="cd19601">
    <property type="entry name" value="serpin42Da-like"/>
    <property type="match status" value="1"/>
</dbReference>
<accession>A0A6P8Y9Q4</accession>